<protein>
    <submittedName>
        <fullName evidence="1">Uncharacterized protein</fullName>
    </submittedName>
</protein>
<organism evidence="1 2">
    <name type="scientific">Dictyobacter halimunensis</name>
    <dbReference type="NCBI Taxonomy" id="3026934"/>
    <lineage>
        <taxon>Bacteria</taxon>
        <taxon>Bacillati</taxon>
        <taxon>Chloroflexota</taxon>
        <taxon>Ktedonobacteria</taxon>
        <taxon>Ktedonobacterales</taxon>
        <taxon>Dictyobacteraceae</taxon>
        <taxon>Dictyobacter</taxon>
    </lineage>
</organism>
<gene>
    <name evidence="1" type="ORF">KDH_39890</name>
</gene>
<dbReference type="Proteomes" id="UP001344906">
    <property type="component" value="Unassembled WGS sequence"/>
</dbReference>
<sequence>MVKQDWFSIDEGRTIGTEGTEQGIILQDEEYVQGARITLEQCHYPPFAITCGIYGWMVHTTFASSMNEAREKLEAMKKSLEEIYQLIPTLDDVELEAKIQNVTQALEAFVSEF</sequence>
<comment type="caution">
    <text evidence="1">The sequence shown here is derived from an EMBL/GenBank/DDBJ whole genome shotgun (WGS) entry which is preliminary data.</text>
</comment>
<dbReference type="RefSeq" id="WP_338253057.1">
    <property type="nucleotide sequence ID" value="NZ_BSRI01000002.1"/>
</dbReference>
<evidence type="ECO:0000313" key="1">
    <source>
        <dbReference type="EMBL" id="GLV57151.1"/>
    </source>
</evidence>
<dbReference type="EMBL" id="BSRI01000002">
    <property type="protein sequence ID" value="GLV57151.1"/>
    <property type="molecule type" value="Genomic_DNA"/>
</dbReference>
<evidence type="ECO:0000313" key="2">
    <source>
        <dbReference type="Proteomes" id="UP001344906"/>
    </source>
</evidence>
<accession>A0ABQ6FV69</accession>
<name>A0ABQ6FV69_9CHLR</name>
<proteinExistence type="predicted"/>
<keyword evidence="2" id="KW-1185">Reference proteome</keyword>
<reference evidence="1 2" key="1">
    <citation type="submission" date="2023-02" db="EMBL/GenBank/DDBJ databases">
        <title>Dictyobacter halimunensis sp. nov., a new member of the class Ktedonobacteria from forest soil in a geothermal area.</title>
        <authorList>
            <person name="Rachmania M.K."/>
            <person name="Ningsih F."/>
            <person name="Sakai Y."/>
            <person name="Yabe S."/>
            <person name="Yokota A."/>
            <person name="Sjamsuridzal W."/>
        </authorList>
    </citation>
    <scope>NUCLEOTIDE SEQUENCE [LARGE SCALE GENOMIC DNA]</scope>
    <source>
        <strain evidence="1 2">S3.2.2.5</strain>
    </source>
</reference>